<reference evidence="2 3" key="1">
    <citation type="submission" date="2017-07" db="EMBL/GenBank/DDBJ databases">
        <authorList>
            <person name="Talla V."/>
            <person name="Backstrom N."/>
        </authorList>
    </citation>
    <scope>NUCLEOTIDE SEQUENCE [LARGE SCALE GENOMIC DNA]</scope>
</reference>
<name>A0A5E4Q1Z1_9NEOP</name>
<feature type="region of interest" description="Disordered" evidence="1">
    <location>
        <begin position="231"/>
        <end position="260"/>
    </location>
</feature>
<evidence type="ECO:0000313" key="2">
    <source>
        <dbReference type="EMBL" id="VVC91317.1"/>
    </source>
</evidence>
<organism evidence="2 3">
    <name type="scientific">Leptidea sinapis</name>
    <dbReference type="NCBI Taxonomy" id="189913"/>
    <lineage>
        <taxon>Eukaryota</taxon>
        <taxon>Metazoa</taxon>
        <taxon>Ecdysozoa</taxon>
        <taxon>Arthropoda</taxon>
        <taxon>Hexapoda</taxon>
        <taxon>Insecta</taxon>
        <taxon>Pterygota</taxon>
        <taxon>Neoptera</taxon>
        <taxon>Endopterygota</taxon>
        <taxon>Lepidoptera</taxon>
        <taxon>Glossata</taxon>
        <taxon>Ditrysia</taxon>
        <taxon>Papilionoidea</taxon>
        <taxon>Pieridae</taxon>
        <taxon>Dismorphiinae</taxon>
        <taxon>Leptidea</taxon>
    </lineage>
</organism>
<evidence type="ECO:0000256" key="1">
    <source>
        <dbReference type="SAM" id="MobiDB-lite"/>
    </source>
</evidence>
<gene>
    <name evidence="2" type="ORF">LSINAPIS_LOCUS4017</name>
</gene>
<dbReference type="EMBL" id="FZQP02001015">
    <property type="protein sequence ID" value="VVC91317.1"/>
    <property type="molecule type" value="Genomic_DNA"/>
</dbReference>
<dbReference type="Proteomes" id="UP000324832">
    <property type="component" value="Unassembled WGS sequence"/>
</dbReference>
<dbReference type="AlphaFoldDB" id="A0A5E4Q1Z1"/>
<feature type="compositionally biased region" description="Polar residues" evidence="1">
    <location>
        <begin position="237"/>
        <end position="260"/>
    </location>
</feature>
<protein>
    <submittedName>
        <fullName evidence="2">Uncharacterized protein</fullName>
    </submittedName>
</protein>
<evidence type="ECO:0000313" key="3">
    <source>
        <dbReference type="Proteomes" id="UP000324832"/>
    </source>
</evidence>
<proteinExistence type="predicted"/>
<keyword evidence="3" id="KW-1185">Reference proteome</keyword>
<accession>A0A5E4Q1Z1</accession>
<sequence length="260" mass="29584">MAHDMKYCYSKELLLTDVEITGLSEANGENPVHLVCLVSKKLGVELEERDIVSAVRVGPKRGMTEGAAPVKPRPLAVRLSRRAQRDNMLRAARVRHGANTEGLELPGPPVRFQVNERLTKTNRQLFYDTRQADTNARHGKTYTNSNSSSSVYINSTLVIYYYIILMRKCTSEHWLNLAVYFDTGERKAIHFEIAGRMWTKCGKTGDLSIRKNIRLRQEKLVEARGNEDGFRDEFQCRSDSNAAEQNTEYGDEGGQQNQKR</sequence>